<sequence length="61" mass="6806">MEQLLLTTAEAAERLRTGKSTLCDLIRSRCLWTVKIGKRRLVPVDALPEVIALLVEEESVA</sequence>
<evidence type="ECO:0000313" key="2">
    <source>
        <dbReference type="EMBL" id="NYH93279.1"/>
    </source>
</evidence>
<organism evidence="2 3">
    <name type="scientific">Actinopolymorpha rutila</name>
    <dbReference type="NCBI Taxonomy" id="446787"/>
    <lineage>
        <taxon>Bacteria</taxon>
        <taxon>Bacillati</taxon>
        <taxon>Actinomycetota</taxon>
        <taxon>Actinomycetes</taxon>
        <taxon>Propionibacteriales</taxon>
        <taxon>Actinopolymorphaceae</taxon>
        <taxon>Actinopolymorpha</taxon>
    </lineage>
</organism>
<dbReference type="InterPro" id="IPR041657">
    <property type="entry name" value="HTH_17"/>
</dbReference>
<name>A0A852ZVD0_9ACTN</name>
<accession>A0A852ZVD0</accession>
<gene>
    <name evidence="2" type="ORF">F4554_005917</name>
</gene>
<dbReference type="NCBIfam" id="TIGR01764">
    <property type="entry name" value="excise"/>
    <property type="match status" value="1"/>
</dbReference>
<proteinExistence type="predicted"/>
<dbReference type="Pfam" id="PF12728">
    <property type="entry name" value="HTH_17"/>
    <property type="match status" value="1"/>
</dbReference>
<comment type="caution">
    <text evidence="2">The sequence shown here is derived from an EMBL/GenBank/DDBJ whole genome shotgun (WGS) entry which is preliminary data.</text>
</comment>
<dbReference type="RefSeq" id="WP_179790827.1">
    <property type="nucleotide sequence ID" value="NZ_BAAARR010000045.1"/>
</dbReference>
<reference evidence="2 3" key="1">
    <citation type="submission" date="2020-07" db="EMBL/GenBank/DDBJ databases">
        <title>Sequencing the genomes of 1000 actinobacteria strains.</title>
        <authorList>
            <person name="Klenk H.-P."/>
        </authorList>
    </citation>
    <scope>NUCLEOTIDE SEQUENCE [LARGE SCALE GENOMIC DNA]</scope>
    <source>
        <strain evidence="2 3">DSM 18448</strain>
    </source>
</reference>
<dbReference type="EMBL" id="JACBZH010000001">
    <property type="protein sequence ID" value="NYH93279.1"/>
    <property type="molecule type" value="Genomic_DNA"/>
</dbReference>
<dbReference type="GO" id="GO:0003677">
    <property type="term" value="F:DNA binding"/>
    <property type="evidence" value="ECO:0007669"/>
    <property type="project" value="InterPro"/>
</dbReference>
<feature type="domain" description="Helix-turn-helix" evidence="1">
    <location>
        <begin position="5"/>
        <end position="47"/>
    </location>
</feature>
<evidence type="ECO:0000259" key="1">
    <source>
        <dbReference type="Pfam" id="PF12728"/>
    </source>
</evidence>
<dbReference type="InterPro" id="IPR010093">
    <property type="entry name" value="SinI_DNA-bd"/>
</dbReference>
<dbReference type="AlphaFoldDB" id="A0A852ZVD0"/>
<protein>
    <submittedName>
        <fullName evidence="2">Excisionase family DNA binding protein</fullName>
    </submittedName>
</protein>
<evidence type="ECO:0000313" key="3">
    <source>
        <dbReference type="Proteomes" id="UP000579605"/>
    </source>
</evidence>
<dbReference type="Proteomes" id="UP000579605">
    <property type="component" value="Unassembled WGS sequence"/>
</dbReference>
<keyword evidence="3" id="KW-1185">Reference proteome</keyword>